<keyword evidence="3" id="KW-0540">Nuclease</keyword>
<keyword evidence="4" id="KW-0479">Metal-binding</keyword>
<keyword evidence="5" id="KW-0255">Endonuclease</keyword>
<evidence type="ECO:0000256" key="6">
    <source>
        <dbReference type="ARBA" id="ARBA00022801"/>
    </source>
</evidence>
<organism evidence="11 12">
    <name type="scientific">Eudyptes sclateri</name>
    <name type="common">Erect-crested penguin</name>
    <dbReference type="NCBI Taxonomy" id="92688"/>
    <lineage>
        <taxon>Eukaryota</taxon>
        <taxon>Metazoa</taxon>
        <taxon>Chordata</taxon>
        <taxon>Craniata</taxon>
        <taxon>Vertebrata</taxon>
        <taxon>Euteleostomi</taxon>
        <taxon>Archelosauria</taxon>
        <taxon>Archosauria</taxon>
        <taxon>Dinosauria</taxon>
        <taxon>Saurischia</taxon>
        <taxon>Theropoda</taxon>
        <taxon>Coelurosauria</taxon>
        <taxon>Aves</taxon>
        <taxon>Neognathae</taxon>
        <taxon>Neoaves</taxon>
        <taxon>Aequornithes</taxon>
        <taxon>Sphenisciformes</taxon>
        <taxon>Spheniscidae</taxon>
        <taxon>Eudyptes</taxon>
    </lineage>
</organism>
<comment type="caution">
    <text evidence="11">The sequence shown here is derived from an EMBL/GenBank/DDBJ whole genome shotgun (WGS) entry which is preliminary data.</text>
</comment>
<evidence type="ECO:0000256" key="3">
    <source>
        <dbReference type="ARBA" id="ARBA00022722"/>
    </source>
</evidence>
<dbReference type="InterPro" id="IPR003308">
    <property type="entry name" value="Integrase_Zn-bd_dom_N"/>
</dbReference>
<dbReference type="Gene3D" id="3.30.420.10">
    <property type="entry name" value="Ribonuclease H-like superfamily/Ribonuclease H"/>
    <property type="match status" value="1"/>
</dbReference>
<accession>A0A8J4J471</accession>
<keyword evidence="6" id="KW-0378">Hydrolase</keyword>
<evidence type="ECO:0000259" key="10">
    <source>
        <dbReference type="PROSITE" id="PS50879"/>
    </source>
</evidence>
<reference evidence="11 12" key="1">
    <citation type="journal article" date="2019" name="Gigascience">
        <title>High-coverage genomes to elucidate the evolution of penguins.</title>
        <authorList>
            <person name="Pan H."/>
            <person name="Cole T.L."/>
            <person name="Bi X."/>
            <person name="Fang M."/>
            <person name="Zhou C."/>
            <person name="Yang Z."/>
            <person name="Ksepka D.T."/>
            <person name="Hart T."/>
            <person name="Bouzat J.L."/>
            <person name="Argilla L.S."/>
            <person name="Bertelsen M.F."/>
            <person name="Boersma P.D."/>
            <person name="Bost C.A."/>
            <person name="Cherel Y."/>
            <person name="Dann P."/>
            <person name="Fiddaman S.R."/>
            <person name="Howard P."/>
            <person name="Labuschagne K."/>
            <person name="Mattern T."/>
            <person name="Miller G."/>
            <person name="Parker P."/>
            <person name="Phillips R.A."/>
            <person name="Quillfeldt P."/>
            <person name="Ryan P.G."/>
            <person name="Taylor H."/>
            <person name="Thompson D.R."/>
            <person name="Young M.J."/>
            <person name="Ellegaard M.R."/>
            <person name="Gilbert M.T.P."/>
            <person name="Sinding M.S."/>
            <person name="Pacheco G."/>
            <person name="Shepherd L.D."/>
            <person name="Tennyson A.J.D."/>
            <person name="Grosser S."/>
            <person name="Kay E."/>
            <person name="Nupen L.J."/>
            <person name="Ellenberg U."/>
            <person name="Houston D.M."/>
            <person name="Reeve A.H."/>
            <person name="Johnson K."/>
            <person name="Masello J.F."/>
            <person name="Stracke T."/>
            <person name="McKinlay B."/>
            <person name="Borboroglu P.G."/>
            <person name="Zhang D.X."/>
            <person name="Zhang G."/>
        </authorList>
    </citation>
    <scope>NUCLEOTIDE SEQUENCE [LARGE SCALE GENOMIC DNA]</scope>
    <source>
        <strain evidence="11">Ant 5</strain>
    </source>
</reference>
<dbReference type="Pfam" id="PF00075">
    <property type="entry name" value="RNase_H"/>
    <property type="match status" value="1"/>
</dbReference>
<dbReference type="PANTHER" id="PTHR41694:SF3">
    <property type="entry name" value="RNA-DIRECTED DNA POLYMERASE-RELATED"/>
    <property type="match status" value="1"/>
</dbReference>
<dbReference type="Pfam" id="PF02022">
    <property type="entry name" value="Integrase_Zn"/>
    <property type="match status" value="1"/>
</dbReference>
<dbReference type="GO" id="GO:0035613">
    <property type="term" value="F:RNA stem-loop binding"/>
    <property type="evidence" value="ECO:0007669"/>
    <property type="project" value="TreeGrafter"/>
</dbReference>
<evidence type="ECO:0000256" key="5">
    <source>
        <dbReference type="ARBA" id="ARBA00022759"/>
    </source>
</evidence>
<proteinExistence type="predicted"/>
<sequence length="256" mass="29218">TGTELDIIYLPLTKDHLSWCEANSLELQIALENFKGQILIHYPSHKLFSFHKEINIIPRSLSKEVPVEGPTLFTDGSGRTGKAAIVWCEKGEWKHQVHHIVGSPQLVEIYAVIQVFRQWEMPLNLVTDSQYVASVVRRLERAWLKEIDSEPVFLMFKQLWDLLNRRVSPYYVLHVRSHASLPGFISEGNARADRLAAPAWTVPVPDVSTQARLSHEFFHQSARTLRRQFGLTWDTARSIVQMCPDCQGLAPIPQTG</sequence>
<keyword evidence="7" id="KW-0695">RNA-directed DNA polymerase</keyword>
<dbReference type="InterPro" id="IPR012337">
    <property type="entry name" value="RNaseH-like_sf"/>
</dbReference>
<dbReference type="InterPro" id="IPR036397">
    <property type="entry name" value="RNaseH_sf"/>
</dbReference>
<feature type="domain" description="Integrase-type" evidence="9">
    <location>
        <begin position="206"/>
        <end position="247"/>
    </location>
</feature>
<evidence type="ECO:0000256" key="8">
    <source>
        <dbReference type="PROSITE-ProRule" id="PRU00450"/>
    </source>
</evidence>
<dbReference type="PANTHER" id="PTHR41694">
    <property type="entry name" value="ENDOGENOUS RETROVIRUS GROUP K MEMBER POL PROTEIN"/>
    <property type="match status" value="1"/>
</dbReference>
<evidence type="ECO:0000313" key="12">
    <source>
        <dbReference type="Proteomes" id="UP000725257"/>
    </source>
</evidence>
<feature type="domain" description="RNase H type-1" evidence="10">
    <location>
        <begin position="66"/>
        <end position="201"/>
    </location>
</feature>
<feature type="non-terminal residue" evidence="11">
    <location>
        <position position="256"/>
    </location>
</feature>
<dbReference type="InterPro" id="IPR002156">
    <property type="entry name" value="RNaseH_domain"/>
</dbReference>
<evidence type="ECO:0000313" key="11">
    <source>
        <dbReference type="EMBL" id="KAF1513232.1"/>
    </source>
</evidence>
<dbReference type="EMBL" id="VULE01003207">
    <property type="protein sequence ID" value="KAF1513232.1"/>
    <property type="molecule type" value="Genomic_DNA"/>
</dbReference>
<dbReference type="GO" id="GO:0008270">
    <property type="term" value="F:zinc ion binding"/>
    <property type="evidence" value="ECO:0007669"/>
    <property type="project" value="UniProtKB-KW"/>
</dbReference>
<keyword evidence="1" id="KW-0808">Transferase</keyword>
<protein>
    <submittedName>
        <fullName evidence="11">Endogenous retrovirus group K member 11 Pol protein</fullName>
    </submittedName>
</protein>
<dbReference type="Proteomes" id="UP000725257">
    <property type="component" value="Unassembled WGS sequence"/>
</dbReference>
<keyword evidence="8" id="KW-0863">Zinc-finger</keyword>
<gene>
    <name evidence="11" type="primary">ERVK-11_3</name>
    <name evidence="11" type="ORF">FQV14_0000454</name>
</gene>
<evidence type="ECO:0000256" key="2">
    <source>
        <dbReference type="ARBA" id="ARBA00022695"/>
    </source>
</evidence>
<dbReference type="SUPFAM" id="SSF46919">
    <property type="entry name" value="N-terminal Zn binding domain of HIV integrase"/>
    <property type="match status" value="1"/>
</dbReference>
<dbReference type="GO" id="GO:0003964">
    <property type="term" value="F:RNA-directed DNA polymerase activity"/>
    <property type="evidence" value="ECO:0007669"/>
    <property type="project" value="UniProtKB-KW"/>
</dbReference>
<dbReference type="Gene3D" id="1.10.10.200">
    <property type="match status" value="1"/>
</dbReference>
<keyword evidence="12" id="KW-1185">Reference proteome</keyword>
<evidence type="ECO:0000256" key="4">
    <source>
        <dbReference type="ARBA" id="ARBA00022723"/>
    </source>
</evidence>
<keyword evidence="8" id="KW-0862">Zinc</keyword>
<dbReference type="AlphaFoldDB" id="A0A8J4J471"/>
<feature type="non-terminal residue" evidence="11">
    <location>
        <position position="1"/>
    </location>
</feature>
<dbReference type="PROSITE" id="PS50879">
    <property type="entry name" value="RNASE_H_1"/>
    <property type="match status" value="1"/>
</dbReference>
<dbReference type="SUPFAM" id="SSF53098">
    <property type="entry name" value="Ribonuclease H-like"/>
    <property type="match status" value="1"/>
</dbReference>
<name>A0A8J4J471_EUDSL</name>
<evidence type="ECO:0000259" key="9">
    <source>
        <dbReference type="PROSITE" id="PS50876"/>
    </source>
</evidence>
<evidence type="ECO:0000256" key="7">
    <source>
        <dbReference type="ARBA" id="ARBA00022918"/>
    </source>
</evidence>
<dbReference type="InterPro" id="IPR017856">
    <property type="entry name" value="Integrase-like_N"/>
</dbReference>
<evidence type="ECO:0000256" key="1">
    <source>
        <dbReference type="ARBA" id="ARBA00022679"/>
    </source>
</evidence>
<dbReference type="PROSITE" id="PS50876">
    <property type="entry name" value="ZF_INTEGRASE"/>
    <property type="match status" value="1"/>
</dbReference>
<dbReference type="GO" id="GO:0004523">
    <property type="term" value="F:RNA-DNA hybrid ribonuclease activity"/>
    <property type="evidence" value="ECO:0007669"/>
    <property type="project" value="InterPro"/>
</dbReference>
<keyword evidence="2" id="KW-0548">Nucleotidyltransferase</keyword>